<sequence>MSLRQFVPEREDTAHSLVLVNSTAPAPVREMLVDLFEDQPVTVEEIEDESYETDTILLVKNGSVIATSPLHAVQNAVLLVNSDLFVTGTRGLEDLAVPDVIEGLEGVPFTLTGYPESDTEKLLLILISRLIERRAVRADEGTLRASFQRLSRIKDEQGTKTVYEQLGESSVDTHVYGEPDWIPSHEYDVVTHGGNGENFQKAWFVLFEPTGYPDAALGLLAYEISPRRWEGFYALGEGELAAVSTHVTRRM</sequence>
<keyword evidence="1" id="KW-0418">Kinase</keyword>
<gene>
    <name evidence="1" type="ORF">HTSR_1771</name>
</gene>
<dbReference type="KEGG" id="halh:HTSR_1771"/>
<evidence type="ECO:0000313" key="2">
    <source>
        <dbReference type="Proteomes" id="UP000185608"/>
    </source>
</evidence>
<name>A0A1D8S6G0_9EURY</name>
<evidence type="ECO:0000313" key="1">
    <source>
        <dbReference type="EMBL" id="AOW80940.1"/>
    </source>
</evidence>
<dbReference type="GeneID" id="29829758"/>
<dbReference type="RefSeq" id="WP_070365595.1">
    <property type="nucleotide sequence ID" value="NZ_CP016070.1"/>
</dbReference>
<dbReference type="GO" id="GO:0016301">
    <property type="term" value="F:kinase activity"/>
    <property type="evidence" value="ECO:0007669"/>
    <property type="project" value="UniProtKB-KW"/>
</dbReference>
<dbReference type="STRING" id="1873524.HSR6_1837"/>
<keyword evidence="1" id="KW-0808">Transferase</keyword>
<dbReference type="PIRSF" id="PIRSF030471">
    <property type="entry name" value="STR_Vng0742h_prd"/>
    <property type="match status" value="1"/>
</dbReference>
<protein>
    <submittedName>
        <fullName evidence="1">Histidine kinase</fullName>
    </submittedName>
</protein>
<dbReference type="EMBL" id="CP016070">
    <property type="protein sequence ID" value="AOW80940.1"/>
    <property type="molecule type" value="Genomic_DNA"/>
</dbReference>
<dbReference type="Proteomes" id="UP000185608">
    <property type="component" value="Chromosome"/>
</dbReference>
<organism evidence="1 2">
    <name type="scientific">Halodesulfurarchaeum formicicum</name>
    <dbReference type="NCBI Taxonomy" id="1873524"/>
    <lineage>
        <taxon>Archaea</taxon>
        <taxon>Methanobacteriati</taxon>
        <taxon>Methanobacteriota</taxon>
        <taxon>Stenosarchaea group</taxon>
        <taxon>Halobacteria</taxon>
        <taxon>Halobacteriales</taxon>
        <taxon>Halobacteriaceae</taxon>
        <taxon>Halodesulfurarchaeum</taxon>
    </lineage>
</organism>
<dbReference type="AlphaFoldDB" id="A0A1D8S6G0"/>
<dbReference type="InterPro" id="IPR016954">
    <property type="entry name" value="Uncharacterised_Vng0742h"/>
</dbReference>
<accession>A0A1D8S6G0</accession>
<reference evidence="1 2" key="1">
    <citation type="submission" date="2016-06" db="EMBL/GenBank/DDBJ databases">
        <title>Discovery of anaerobic lithoheterotrophic haloarchaeon capable of sulfur respiration by hydrogen and formate.</title>
        <authorList>
            <person name="Sorokin D.Y."/>
            <person name="Kublanov I.V."/>
            <person name="Roman P."/>
            <person name="Sinninghe Damste J.S."/>
            <person name="Golyshin P.N."/>
            <person name="Rojo D."/>
            <person name="Ciordia S."/>
            <person name="Mena Md.C."/>
            <person name="Ferrer M."/>
            <person name="Smedile F."/>
            <person name="Messina E."/>
            <person name="La Cono V."/>
            <person name="Yakimov M.M."/>
        </authorList>
    </citation>
    <scope>NUCLEOTIDE SEQUENCE [LARGE SCALE GENOMIC DNA]</scope>
    <source>
        <strain evidence="1 2">HTSR1</strain>
    </source>
</reference>
<proteinExistence type="predicted"/>